<evidence type="ECO:0000313" key="3">
    <source>
        <dbReference type="Proteomes" id="UP000515908"/>
    </source>
</evidence>
<dbReference type="EMBL" id="LR877165">
    <property type="protein sequence ID" value="CAD2221414.1"/>
    <property type="molecule type" value="Genomic_DNA"/>
</dbReference>
<dbReference type="PANTHER" id="PTHR35615:SF2">
    <property type="entry name" value="PROTEIN KINASE DOMAIN-CONTAINING PROTEIN"/>
    <property type="match status" value="1"/>
</dbReference>
<gene>
    <name evidence="2" type="ORF">ADEAN_000894600</name>
</gene>
<dbReference type="Proteomes" id="UP000515908">
    <property type="component" value="Chromosome 21"/>
</dbReference>
<proteinExistence type="predicted"/>
<accession>A0A7G2CR02</accession>
<evidence type="ECO:0000256" key="1">
    <source>
        <dbReference type="SAM" id="MobiDB-lite"/>
    </source>
</evidence>
<organism evidence="2 3">
    <name type="scientific">Angomonas deanei</name>
    <dbReference type="NCBI Taxonomy" id="59799"/>
    <lineage>
        <taxon>Eukaryota</taxon>
        <taxon>Discoba</taxon>
        <taxon>Euglenozoa</taxon>
        <taxon>Kinetoplastea</taxon>
        <taxon>Metakinetoplastina</taxon>
        <taxon>Trypanosomatida</taxon>
        <taxon>Trypanosomatidae</taxon>
        <taxon>Strigomonadinae</taxon>
        <taxon>Angomonas</taxon>
    </lineage>
</organism>
<dbReference type="VEuPathDB" id="TriTrypDB:ADEAN_000894600"/>
<name>A0A7G2CR02_9TRYP</name>
<sequence>MLKPKRSATSGTSQDKGRERNRIVVENNALQIVSRNSTGQAPSFIFNEIASIESDSTKVNTLDKIQDLTLDGFNTSCILSTPKEGTTRAAAAQLFYQNASMLVDNGRGLVRKALSGSTARRGKKKDIRLSVSFVWVGVDVTDLLDGKRRIPFKMCFDPVHGWFPRGASKTEVSDLGAFNNALAAGQTALKEWLETNEGSENGYVLLRIEVRQIVQRKGDKNALVISCMTNVFLGDNYNLLDAVLNLDATQYEKSANPSLLLLAAYVLGPMVTVCAALVNPDEPTPDLGELLSVVKKTTNLKAQNVPHGSLSNVIEYLKRAREKLQESDTPTSLQDATRKTLATMIADLEKAKCAVNAPLTTYERWKNDFKMLELCGLFSHPSVDTVNSANRRGIEGGVAPGQTQNYGVNYAKDPVYCIQSQPQRTPAVIVLNKTETSNLVRVTSPTSLEVCYKGIPSKEVLANDIVVISEDSQGLKSKSLACAVSCVAAGRSAALVAFDTEEPTNLTSISWLTLRTSINRLFMSLQSRPSSVSIRIALISNKYFFDLLSGTDKISIHQLKVENVKTSPLCGPILYDAVSIPVASAEEVDNALGIAVSTAETLKKLSNGEVKGSVAVHLVVHQVVKRTRASQKWTKGWSVDTSYLKRLGKDTDVLLSSLWCINDGSLCSEWLKSSPSVSKESALDHFKEYLLGGPCFTTAVFGLTSFNPRQASTELVKFRQSAEVYDSVRSLLLKQPRFGSLALYEALLNSVLEEMKKRALNNTRSSGEEGTARITALLMEVRVVMQRSPTSVAQVDKPLSTLAHDKKFFALLDRS</sequence>
<dbReference type="PANTHER" id="PTHR35615">
    <property type="entry name" value="PRESENT IN THE OUTER MITOCHONDRIAL MEMBRANE PROTEOME 22-RELATED"/>
    <property type="match status" value="1"/>
</dbReference>
<reference evidence="2 3" key="1">
    <citation type="submission" date="2020-08" db="EMBL/GenBank/DDBJ databases">
        <authorList>
            <person name="Newling K."/>
            <person name="Davey J."/>
            <person name="Forrester S."/>
        </authorList>
    </citation>
    <scope>NUCLEOTIDE SEQUENCE [LARGE SCALE GENOMIC DNA]</scope>
    <source>
        <strain evidence="3">Crithidia deanei Carvalho (ATCC PRA-265)</strain>
    </source>
</reference>
<feature type="region of interest" description="Disordered" evidence="1">
    <location>
        <begin position="1"/>
        <end position="22"/>
    </location>
</feature>
<protein>
    <submittedName>
        <fullName evidence="2">Uncharacterized protein</fullName>
    </submittedName>
</protein>
<dbReference type="AlphaFoldDB" id="A0A7G2CR02"/>
<evidence type="ECO:0000313" key="2">
    <source>
        <dbReference type="EMBL" id="CAD2221414.1"/>
    </source>
</evidence>
<keyword evidence="3" id="KW-1185">Reference proteome</keyword>